<organism evidence="2 3">
    <name type="scientific">Artemia franciscana</name>
    <name type="common">Brine shrimp</name>
    <name type="synonym">Artemia sanfranciscana</name>
    <dbReference type="NCBI Taxonomy" id="6661"/>
    <lineage>
        <taxon>Eukaryota</taxon>
        <taxon>Metazoa</taxon>
        <taxon>Ecdysozoa</taxon>
        <taxon>Arthropoda</taxon>
        <taxon>Crustacea</taxon>
        <taxon>Branchiopoda</taxon>
        <taxon>Anostraca</taxon>
        <taxon>Artemiidae</taxon>
        <taxon>Artemia</taxon>
    </lineage>
</organism>
<dbReference type="EMBL" id="JAVRJZ010000008">
    <property type="protein sequence ID" value="KAK2719725.1"/>
    <property type="molecule type" value="Genomic_DNA"/>
</dbReference>
<reference evidence="2" key="1">
    <citation type="submission" date="2023-07" db="EMBL/GenBank/DDBJ databases">
        <title>Chromosome-level genome assembly of Artemia franciscana.</title>
        <authorList>
            <person name="Jo E."/>
        </authorList>
    </citation>
    <scope>NUCLEOTIDE SEQUENCE</scope>
    <source>
        <tissue evidence="2">Whole body</tissue>
    </source>
</reference>
<feature type="region of interest" description="Disordered" evidence="1">
    <location>
        <begin position="1"/>
        <end position="25"/>
    </location>
</feature>
<keyword evidence="3" id="KW-1185">Reference proteome</keyword>
<accession>A0AA88I3Z8</accession>
<gene>
    <name evidence="2" type="ORF">QYM36_005265</name>
</gene>
<dbReference type="EMBL" id="JAVRJZ010000008">
    <property type="protein sequence ID" value="KAK2719724.1"/>
    <property type="molecule type" value="Genomic_DNA"/>
</dbReference>
<proteinExistence type="predicted"/>
<dbReference type="EMBL" id="JAVRJZ010000008">
    <property type="protein sequence ID" value="KAK2719723.1"/>
    <property type="molecule type" value="Genomic_DNA"/>
</dbReference>
<sequence>MENVSKEDSVLEEVKEKPKRRRRSTFAVKRRLSSFGDQLSSPHSIAAKIPEDISPHRVQALVYSMCLQDAIKELELDHEGEFSSNEVKSVCEKLRSSLVSENDKILKMLEQAALNQESGDVKFEYKRQLYEEKLRWKKFNKEVKEQFKAGVEELQKAKNDPIPLPPIVDEDLKNFIGEIHHVEYEEFLKEEVGVLQESSFLLEQMSKKHEEKKISDAKKAQECVDFLVEEVFSSIPSPMDAVTAICGLQSQIINC</sequence>
<comment type="caution">
    <text evidence="2">The sequence shown here is derived from an EMBL/GenBank/DDBJ whole genome shotgun (WGS) entry which is preliminary data.</text>
</comment>
<evidence type="ECO:0000313" key="3">
    <source>
        <dbReference type="Proteomes" id="UP001187531"/>
    </source>
</evidence>
<name>A0AA88I3Z8_ARTSF</name>
<dbReference type="AlphaFoldDB" id="A0AA88I3Z8"/>
<evidence type="ECO:0000256" key="1">
    <source>
        <dbReference type="SAM" id="MobiDB-lite"/>
    </source>
</evidence>
<dbReference type="EMBL" id="JAVRJZ010000008">
    <property type="protein sequence ID" value="KAK2719722.1"/>
    <property type="molecule type" value="Genomic_DNA"/>
</dbReference>
<dbReference type="Proteomes" id="UP001187531">
    <property type="component" value="Unassembled WGS sequence"/>
</dbReference>
<evidence type="ECO:0000313" key="2">
    <source>
        <dbReference type="EMBL" id="KAK2719724.1"/>
    </source>
</evidence>
<protein>
    <submittedName>
        <fullName evidence="2">Uncharacterized protein</fullName>
    </submittedName>
</protein>
<feature type="compositionally biased region" description="Basic and acidic residues" evidence="1">
    <location>
        <begin position="1"/>
        <end position="16"/>
    </location>
</feature>